<sequence length="88" mass="9654">MPRSSKDALNPPLCPLLIMPLSFLSIFPPDFIFLLSPAISLPVIANRLGIGQKMPRSSKDALKLPFPFSPTSLPILSIFPPDFIFSDT</sequence>
<evidence type="ECO:0000313" key="2">
    <source>
        <dbReference type="Proteomes" id="UP001497535"/>
    </source>
</evidence>
<dbReference type="Proteomes" id="UP001497535">
    <property type="component" value="Unassembled WGS sequence"/>
</dbReference>
<accession>A0ACB0ZFH3</accession>
<keyword evidence="2" id="KW-1185">Reference proteome</keyword>
<evidence type="ECO:0000313" key="1">
    <source>
        <dbReference type="EMBL" id="CAK5077748.1"/>
    </source>
</evidence>
<protein>
    <submittedName>
        <fullName evidence="1">Uncharacterized protein</fullName>
    </submittedName>
</protein>
<reference evidence="1" key="1">
    <citation type="submission" date="2023-11" db="EMBL/GenBank/DDBJ databases">
        <authorList>
            <person name="Poullet M."/>
        </authorList>
    </citation>
    <scope>NUCLEOTIDE SEQUENCE</scope>
    <source>
        <strain evidence="1">E1834</strain>
    </source>
</reference>
<comment type="caution">
    <text evidence="1">The sequence shown here is derived from an EMBL/GenBank/DDBJ whole genome shotgun (WGS) entry which is preliminary data.</text>
</comment>
<name>A0ACB0ZFH3_MELEN</name>
<proteinExistence type="predicted"/>
<gene>
    <name evidence="1" type="ORF">MENTE1834_LOCUS24692</name>
</gene>
<organism evidence="1 2">
    <name type="scientific">Meloidogyne enterolobii</name>
    <name type="common">Root-knot nematode worm</name>
    <name type="synonym">Meloidogyne mayaguensis</name>
    <dbReference type="NCBI Taxonomy" id="390850"/>
    <lineage>
        <taxon>Eukaryota</taxon>
        <taxon>Metazoa</taxon>
        <taxon>Ecdysozoa</taxon>
        <taxon>Nematoda</taxon>
        <taxon>Chromadorea</taxon>
        <taxon>Rhabditida</taxon>
        <taxon>Tylenchina</taxon>
        <taxon>Tylenchomorpha</taxon>
        <taxon>Tylenchoidea</taxon>
        <taxon>Meloidogynidae</taxon>
        <taxon>Meloidogyninae</taxon>
        <taxon>Meloidogyne</taxon>
    </lineage>
</organism>
<dbReference type="EMBL" id="CAVMJV010000033">
    <property type="protein sequence ID" value="CAK5077748.1"/>
    <property type="molecule type" value="Genomic_DNA"/>
</dbReference>